<dbReference type="NCBIfam" id="NF008453">
    <property type="entry name" value="PRK11308.1"/>
    <property type="match status" value="1"/>
</dbReference>
<dbReference type="CDD" id="cd03257">
    <property type="entry name" value="ABC_NikE_OppD_transporters"/>
    <property type="match status" value="1"/>
</dbReference>
<protein>
    <submittedName>
        <fullName evidence="7">Peptide ABC transporter ATP-binding protein</fullName>
    </submittedName>
</protein>
<dbReference type="InterPro" id="IPR027417">
    <property type="entry name" value="P-loop_NTPase"/>
</dbReference>
<dbReference type="PROSITE" id="PS50893">
    <property type="entry name" value="ABC_TRANSPORTER_2"/>
    <property type="match status" value="1"/>
</dbReference>
<dbReference type="SUPFAM" id="SSF52540">
    <property type="entry name" value="P-loop containing nucleoside triphosphate hydrolases"/>
    <property type="match status" value="1"/>
</dbReference>
<dbReference type="GO" id="GO:0055085">
    <property type="term" value="P:transmembrane transport"/>
    <property type="evidence" value="ECO:0007669"/>
    <property type="project" value="UniProtKB-ARBA"/>
</dbReference>
<feature type="domain" description="ABC transporter" evidence="6">
    <location>
        <begin position="40"/>
        <end position="290"/>
    </location>
</feature>
<feature type="region of interest" description="Disordered" evidence="5">
    <location>
        <begin position="401"/>
        <end position="473"/>
    </location>
</feature>
<dbReference type="GO" id="GO:0016887">
    <property type="term" value="F:ATP hydrolysis activity"/>
    <property type="evidence" value="ECO:0007669"/>
    <property type="project" value="InterPro"/>
</dbReference>
<evidence type="ECO:0000313" key="7">
    <source>
        <dbReference type="EMBL" id="RMB84320.1"/>
    </source>
</evidence>
<comment type="similarity">
    <text evidence="1">Belongs to the ABC transporter superfamily.</text>
</comment>
<dbReference type="Pfam" id="PF00005">
    <property type="entry name" value="ABC_tran"/>
    <property type="match status" value="1"/>
</dbReference>
<evidence type="ECO:0000259" key="6">
    <source>
        <dbReference type="PROSITE" id="PS50893"/>
    </source>
</evidence>
<name>A0A3M0I8B9_9ACTN</name>
<dbReference type="PANTHER" id="PTHR43776">
    <property type="entry name" value="TRANSPORT ATP-BINDING PROTEIN"/>
    <property type="match status" value="1"/>
</dbReference>
<dbReference type="InterPro" id="IPR050319">
    <property type="entry name" value="ABC_transp_ATP-bind"/>
</dbReference>
<dbReference type="NCBIfam" id="TIGR01727">
    <property type="entry name" value="oligo_HPY"/>
    <property type="match status" value="1"/>
</dbReference>
<evidence type="ECO:0000256" key="5">
    <source>
        <dbReference type="SAM" id="MobiDB-lite"/>
    </source>
</evidence>
<dbReference type="InterPro" id="IPR003439">
    <property type="entry name" value="ABC_transporter-like_ATP-bd"/>
</dbReference>
<dbReference type="InterPro" id="IPR013563">
    <property type="entry name" value="Oligopep_ABC_C"/>
</dbReference>
<dbReference type="OrthoDB" id="3326974at2"/>
<keyword evidence="4 7" id="KW-0067">ATP-binding</keyword>
<dbReference type="InterPro" id="IPR017871">
    <property type="entry name" value="ABC_transporter-like_CS"/>
</dbReference>
<dbReference type="EMBL" id="PENI01000011">
    <property type="protein sequence ID" value="RMB84320.1"/>
    <property type="molecule type" value="Genomic_DNA"/>
</dbReference>
<organism evidence="7 8">
    <name type="scientific">Streptomyces shenzhenensis</name>
    <dbReference type="NCBI Taxonomy" id="943815"/>
    <lineage>
        <taxon>Bacteria</taxon>
        <taxon>Bacillati</taxon>
        <taxon>Actinomycetota</taxon>
        <taxon>Actinomycetes</taxon>
        <taxon>Kitasatosporales</taxon>
        <taxon>Streptomycetaceae</taxon>
        <taxon>Streptomyces</taxon>
    </lineage>
</organism>
<evidence type="ECO:0000256" key="2">
    <source>
        <dbReference type="ARBA" id="ARBA00022448"/>
    </source>
</evidence>
<keyword evidence="3" id="KW-0547">Nucleotide-binding</keyword>
<dbReference type="FunFam" id="3.40.50.300:FF:000016">
    <property type="entry name" value="Oligopeptide ABC transporter ATP-binding component"/>
    <property type="match status" value="1"/>
</dbReference>
<proteinExistence type="inferred from homology"/>
<gene>
    <name evidence="7" type="ORF">CTZ28_18610</name>
</gene>
<keyword evidence="2" id="KW-0813">Transport</keyword>
<evidence type="ECO:0000256" key="3">
    <source>
        <dbReference type="ARBA" id="ARBA00022741"/>
    </source>
</evidence>
<dbReference type="Proteomes" id="UP000270471">
    <property type="component" value="Unassembled WGS sequence"/>
</dbReference>
<feature type="region of interest" description="Disordered" evidence="5">
    <location>
        <begin position="1"/>
        <end position="23"/>
    </location>
</feature>
<keyword evidence="8" id="KW-1185">Reference proteome</keyword>
<dbReference type="PANTHER" id="PTHR43776:SF7">
    <property type="entry name" value="D,D-DIPEPTIDE TRANSPORT ATP-BINDING PROTEIN DDPF-RELATED"/>
    <property type="match status" value="1"/>
</dbReference>
<accession>A0A3M0I8B9</accession>
<feature type="compositionally biased region" description="Low complexity" evidence="5">
    <location>
        <begin position="401"/>
        <end position="420"/>
    </location>
</feature>
<dbReference type="SMART" id="SM00382">
    <property type="entry name" value="AAA"/>
    <property type="match status" value="1"/>
</dbReference>
<dbReference type="PROSITE" id="PS00211">
    <property type="entry name" value="ABC_TRANSPORTER_1"/>
    <property type="match status" value="1"/>
</dbReference>
<sequence length="473" mass="50016">MSENAEDKAVSSPAPSDGAAAKTAGTATLDKGVAPGEVLLKVTGLRKHFPIKKGLLQRQVGAVRAVDGLDFEVRSGETLGVVGESGCGKSTMGRLITRLLEPTAGKVEFEGQDITHLGVGGMRPLRRDVQMIFQDPYSSLNPRHTIGTIVGAPFKLQGVTPEGGVKKEVQRLLSVVGLNPEHYNRYPHEFSGGQRQRIGIARALALNPKLVVADEPVSALDVSIQAQVVNLLDDLQQELGLTYVIIAHDLSVVRHVSDRIAVMYLGKIVELADRESLYRAPMHPYTKALMSAVPIPDPRRKNAKSERILLKGDVPSPIAPPSGCRFHTRCWKATEICRTTEPLLVELQPGQRVACHHPENFADQAPQDTVLLSAAKEAGELVPDAVLEESAETSAAVAAAVAEEDAQAPAEASAGAPAEETAAKATEETAKATASRAEESVAGSEASEGESQDTARDGAGEAAADETPGSKDA</sequence>
<dbReference type="GO" id="GO:0015833">
    <property type="term" value="P:peptide transport"/>
    <property type="evidence" value="ECO:0007669"/>
    <property type="project" value="InterPro"/>
</dbReference>
<feature type="compositionally biased region" description="Basic and acidic residues" evidence="5">
    <location>
        <begin position="421"/>
        <end position="430"/>
    </location>
</feature>
<dbReference type="Gene3D" id="3.40.50.300">
    <property type="entry name" value="P-loop containing nucleotide triphosphate hydrolases"/>
    <property type="match status" value="1"/>
</dbReference>
<dbReference type="AlphaFoldDB" id="A0A3M0I8B9"/>
<dbReference type="Pfam" id="PF08352">
    <property type="entry name" value="oligo_HPY"/>
    <property type="match status" value="1"/>
</dbReference>
<comment type="caution">
    <text evidence="7">The sequence shown here is derived from an EMBL/GenBank/DDBJ whole genome shotgun (WGS) entry which is preliminary data.</text>
</comment>
<reference evidence="7 8" key="1">
    <citation type="submission" date="2017-11" db="EMBL/GenBank/DDBJ databases">
        <title>Draft genome of actinobacteria isolated from guarana (Paullinia cupana (Mart.) Ducke.</title>
        <authorList>
            <person name="Siqueira K.A."/>
            <person name="Liotti R.G."/>
            <person name="Mendes T.A.O."/>
            <person name="Soares M.A."/>
        </authorList>
    </citation>
    <scope>NUCLEOTIDE SEQUENCE [LARGE SCALE GENOMIC DNA]</scope>
    <source>
        <strain evidence="7 8">193</strain>
    </source>
</reference>
<evidence type="ECO:0000313" key="8">
    <source>
        <dbReference type="Proteomes" id="UP000270471"/>
    </source>
</evidence>
<dbReference type="GO" id="GO:0005524">
    <property type="term" value="F:ATP binding"/>
    <property type="evidence" value="ECO:0007669"/>
    <property type="project" value="UniProtKB-KW"/>
</dbReference>
<evidence type="ECO:0000256" key="1">
    <source>
        <dbReference type="ARBA" id="ARBA00005417"/>
    </source>
</evidence>
<dbReference type="InterPro" id="IPR003593">
    <property type="entry name" value="AAA+_ATPase"/>
</dbReference>
<evidence type="ECO:0000256" key="4">
    <source>
        <dbReference type="ARBA" id="ARBA00022840"/>
    </source>
</evidence>
<feature type="compositionally biased region" description="Low complexity" evidence="5">
    <location>
        <begin position="431"/>
        <end position="446"/>
    </location>
</feature>